<dbReference type="AlphaFoldDB" id="A0A6M4G459"/>
<proteinExistence type="predicted"/>
<gene>
    <name evidence="1" type="ORF">HH800_05440</name>
</gene>
<accession>A0A6M4G459</accession>
<dbReference type="EMBL" id="CP053021">
    <property type="protein sequence ID" value="QJR01686.1"/>
    <property type="molecule type" value="Genomic_DNA"/>
</dbReference>
<sequence length="213" mass="23385">MNKGVLAQATIRASEALDAVYRTFEMPAPSTIEGCPCCIDTRGTDVLLATPLREISGMALWRYVSGAFLTVGDEQDFRYLLPRILDVSVSDPANANNPEIVLGKLSLAGWDSWPPHEKAVIEMFVGAWFELALASDLAEADEGWIGWAAESVLCGAARAGVQLDRWLLRLAAPDVAPVLADIRDRFPREPSGFWEDVPWAFHAVRVFLDQGRA</sequence>
<dbReference type="RefSeq" id="WP_169860408.1">
    <property type="nucleotide sequence ID" value="NZ_CP053021.1"/>
</dbReference>
<name>A0A6M4G459_SPHYA</name>
<dbReference type="Proteomes" id="UP000502611">
    <property type="component" value="Chromosome"/>
</dbReference>
<evidence type="ECO:0000313" key="2">
    <source>
        <dbReference type="Proteomes" id="UP000502611"/>
    </source>
</evidence>
<protein>
    <submittedName>
        <fullName evidence="1">Uncharacterized protein</fullName>
    </submittedName>
</protein>
<reference evidence="1 2" key="1">
    <citation type="submission" date="2020-04" db="EMBL/GenBank/DDBJ databases">
        <title>The Whole Genome Analysis of High salt-tolerant Sphingobium yanoikuyae YC-XJ2 with Aryl organophosphorus flame retardants (aryl-OPFRs)-degrading capacity and characteristics of Related phosphotriesterase.</title>
        <authorList>
            <person name="Li X."/>
        </authorList>
    </citation>
    <scope>NUCLEOTIDE SEQUENCE [LARGE SCALE GENOMIC DNA]</scope>
    <source>
        <strain evidence="1 2">YC-XJ2</strain>
    </source>
</reference>
<organism evidence="1 2">
    <name type="scientific">Sphingobium yanoikuyae</name>
    <name type="common">Sphingomonas yanoikuyae</name>
    <dbReference type="NCBI Taxonomy" id="13690"/>
    <lineage>
        <taxon>Bacteria</taxon>
        <taxon>Pseudomonadati</taxon>
        <taxon>Pseudomonadota</taxon>
        <taxon>Alphaproteobacteria</taxon>
        <taxon>Sphingomonadales</taxon>
        <taxon>Sphingomonadaceae</taxon>
        <taxon>Sphingobium</taxon>
    </lineage>
</organism>
<evidence type="ECO:0000313" key="1">
    <source>
        <dbReference type="EMBL" id="QJR01686.1"/>
    </source>
</evidence>